<evidence type="ECO:0000313" key="2">
    <source>
        <dbReference type="Proteomes" id="UP001589646"/>
    </source>
</evidence>
<sequence length="101" mass="11310">MADVEINLDKAALEALVFDKRVAKELLVTAKQVGLTAYNIAPKRYPLHEYAASIKEEIEITDKGPVAYVHADTDAVKIEFGTEDTPRFRPLGKALERNRIK</sequence>
<accession>A0ABV5Q192</accession>
<comment type="caution">
    <text evidence="1">The sequence shown here is derived from an EMBL/GenBank/DDBJ whole genome shotgun (WGS) entry which is preliminary data.</text>
</comment>
<evidence type="ECO:0000313" key="1">
    <source>
        <dbReference type="EMBL" id="MFB9529034.1"/>
    </source>
</evidence>
<organism evidence="1 2">
    <name type="scientific">Nonomuraea roseola</name>
    <dbReference type="NCBI Taxonomy" id="46179"/>
    <lineage>
        <taxon>Bacteria</taxon>
        <taxon>Bacillati</taxon>
        <taxon>Actinomycetota</taxon>
        <taxon>Actinomycetes</taxon>
        <taxon>Streptosporangiales</taxon>
        <taxon>Streptosporangiaceae</taxon>
        <taxon>Nonomuraea</taxon>
    </lineage>
</organism>
<dbReference type="Proteomes" id="UP001589646">
    <property type="component" value="Unassembled WGS sequence"/>
</dbReference>
<protein>
    <submittedName>
        <fullName evidence="1">Uncharacterized protein</fullName>
    </submittedName>
</protein>
<keyword evidence="2" id="KW-1185">Reference proteome</keyword>
<reference evidence="1 2" key="1">
    <citation type="submission" date="2024-09" db="EMBL/GenBank/DDBJ databases">
        <authorList>
            <person name="Sun Q."/>
            <person name="Mori K."/>
        </authorList>
    </citation>
    <scope>NUCLEOTIDE SEQUENCE [LARGE SCALE GENOMIC DNA]</scope>
    <source>
        <strain evidence="1 2">JCM 3323</strain>
    </source>
</reference>
<proteinExistence type="predicted"/>
<dbReference type="EMBL" id="JBHMCE010000006">
    <property type="protein sequence ID" value="MFB9529034.1"/>
    <property type="molecule type" value="Genomic_DNA"/>
</dbReference>
<name>A0ABV5Q192_9ACTN</name>
<gene>
    <name evidence="1" type="ORF">ACFFRN_20685</name>
</gene>
<dbReference type="RefSeq" id="WP_346128969.1">
    <property type="nucleotide sequence ID" value="NZ_BAAAXC010000015.1"/>
</dbReference>